<dbReference type="GO" id="GO:0000502">
    <property type="term" value="C:proteasome complex"/>
    <property type="evidence" value="ECO:0007669"/>
    <property type="project" value="UniProtKB-KW"/>
</dbReference>
<dbReference type="AlphaFoldDB" id="K0KUY8"/>
<evidence type="ECO:0000313" key="7">
    <source>
        <dbReference type="Proteomes" id="UP000009328"/>
    </source>
</evidence>
<organism evidence="6 7">
    <name type="scientific">Wickerhamomyces ciferrii (strain ATCC 14091 / BCRC 22168 / CBS 111 / JCM 3599 / NBRC 0793 / NRRL Y-1031 F-60-10)</name>
    <name type="common">Yeast</name>
    <name type="synonym">Pichia ciferrii</name>
    <dbReference type="NCBI Taxonomy" id="1206466"/>
    <lineage>
        <taxon>Eukaryota</taxon>
        <taxon>Fungi</taxon>
        <taxon>Dikarya</taxon>
        <taxon>Ascomycota</taxon>
        <taxon>Saccharomycotina</taxon>
        <taxon>Saccharomycetes</taxon>
        <taxon>Phaffomycetales</taxon>
        <taxon>Wickerhamomycetaceae</taxon>
        <taxon>Wickerhamomyces</taxon>
    </lineage>
</organism>
<dbReference type="InterPro" id="IPR036322">
    <property type="entry name" value="WD40_repeat_dom_sf"/>
</dbReference>
<dbReference type="HOGENOM" id="CLU_1180994_0_0_1"/>
<evidence type="ECO:0000256" key="1">
    <source>
        <dbReference type="ARBA" id="ARBA00022574"/>
    </source>
</evidence>
<dbReference type="SUPFAM" id="SSF50978">
    <property type="entry name" value="WD40 repeat-like"/>
    <property type="match status" value="1"/>
</dbReference>
<feature type="repeat" description="WD" evidence="5">
    <location>
        <begin position="17"/>
        <end position="49"/>
    </location>
</feature>
<dbReference type="InParanoid" id="K0KUY8"/>
<proteinExistence type="inferred from homology"/>
<evidence type="ECO:0000313" key="6">
    <source>
        <dbReference type="EMBL" id="CCH45722.1"/>
    </source>
</evidence>
<keyword evidence="3" id="KW-0647">Proteasome</keyword>
<evidence type="ECO:0000256" key="2">
    <source>
        <dbReference type="ARBA" id="ARBA00022737"/>
    </source>
</evidence>
<evidence type="ECO:0000256" key="4">
    <source>
        <dbReference type="ARBA" id="ARBA00038321"/>
    </source>
</evidence>
<sequence>MNIKIWDITTGDNPRTFASHKKRITDIAMIEKGRNFVSSSLDGTIKLWDCGSGSNFCTLKRKESLNDGVTSVHITEKVKETAGTETSSRYPEEFGTENKILLAGHISGVISGFDLCTKQELFSVPSMGGSVESISGVHDQSCHLIVGYSDGVVAKWDISDISKPLKKFRIPGKNVINMSLDNSIGLISNELSVFQIDNNLEQITLAKDDDQISGLKVGEKLYINTNFGDIFVYSK</sequence>
<evidence type="ECO:0000256" key="3">
    <source>
        <dbReference type="ARBA" id="ARBA00022942"/>
    </source>
</evidence>
<name>K0KUY8_WICCF</name>
<gene>
    <name evidence="6" type="ORF">BN7_5307</name>
</gene>
<dbReference type="InterPro" id="IPR001680">
    <property type="entry name" value="WD40_rpt"/>
</dbReference>
<dbReference type="PROSITE" id="PS50082">
    <property type="entry name" value="WD_REPEATS_2"/>
    <property type="match status" value="1"/>
</dbReference>
<dbReference type="Pfam" id="PF00400">
    <property type="entry name" value="WD40"/>
    <property type="match status" value="1"/>
</dbReference>
<dbReference type="Proteomes" id="UP000009328">
    <property type="component" value="Unassembled WGS sequence"/>
</dbReference>
<dbReference type="PANTHER" id="PTHR19857">
    <property type="entry name" value="MITOCHONDRIAL DIVISION PROTEIN 1-RELATED"/>
    <property type="match status" value="1"/>
</dbReference>
<evidence type="ECO:0000256" key="5">
    <source>
        <dbReference type="PROSITE-ProRule" id="PRU00221"/>
    </source>
</evidence>
<keyword evidence="2" id="KW-0677">Repeat</keyword>
<accession>K0KUY8</accession>
<keyword evidence="1 5" id="KW-0853">WD repeat</keyword>
<dbReference type="PROSITE" id="PS50294">
    <property type="entry name" value="WD_REPEATS_REGION"/>
    <property type="match status" value="1"/>
</dbReference>
<reference evidence="6 7" key="1">
    <citation type="journal article" date="2012" name="Eukaryot. Cell">
        <title>Draft genome sequence of Wickerhamomyces ciferrii NRRL Y-1031 F-60-10.</title>
        <authorList>
            <person name="Schneider J."/>
            <person name="Andrea H."/>
            <person name="Blom J."/>
            <person name="Jaenicke S."/>
            <person name="Ruckert C."/>
            <person name="Schorsch C."/>
            <person name="Szczepanowski R."/>
            <person name="Farwick M."/>
            <person name="Goesmann A."/>
            <person name="Puhler A."/>
            <person name="Schaffer S."/>
            <person name="Tauch A."/>
            <person name="Kohler T."/>
            <person name="Brinkrolf K."/>
        </authorList>
    </citation>
    <scope>NUCLEOTIDE SEQUENCE [LARGE SCALE GENOMIC DNA]</scope>
    <source>
        <strain evidence="7">ATCC 14091 / BCRC 22168 / CBS 111 / JCM 3599 / NBRC 0793 / NRRL Y-1031 F-60-10</strain>
    </source>
</reference>
<dbReference type="InterPro" id="IPR051179">
    <property type="entry name" value="WD_repeat_multifunction"/>
</dbReference>
<dbReference type="InterPro" id="IPR015943">
    <property type="entry name" value="WD40/YVTN_repeat-like_dom_sf"/>
</dbReference>
<comment type="similarity">
    <text evidence="4">Belongs to the WD repeat PAAF1/RPN14 family.</text>
</comment>
<dbReference type="STRING" id="1206466.K0KUY8"/>
<dbReference type="eggNOG" id="KOG0266">
    <property type="taxonomic scope" value="Eukaryota"/>
</dbReference>
<dbReference type="EMBL" id="CAIF01000207">
    <property type="protein sequence ID" value="CCH45722.1"/>
    <property type="molecule type" value="Genomic_DNA"/>
</dbReference>
<keyword evidence="7" id="KW-1185">Reference proteome</keyword>
<comment type="caution">
    <text evidence="6">The sequence shown here is derived from an EMBL/GenBank/DDBJ whole genome shotgun (WGS) entry which is preliminary data.</text>
</comment>
<dbReference type="Gene3D" id="2.130.10.10">
    <property type="entry name" value="YVTN repeat-like/Quinoprotein amine dehydrogenase"/>
    <property type="match status" value="1"/>
</dbReference>
<protein>
    <submittedName>
        <fullName evidence="6">WD repeat-containing protein</fullName>
    </submittedName>
</protein>
<dbReference type="PANTHER" id="PTHR19857:SF19">
    <property type="entry name" value="26S PROTEASOME REGULATORY SUBUNIT RPN14"/>
    <property type="match status" value="1"/>
</dbReference>
<dbReference type="SMART" id="SM00320">
    <property type="entry name" value="WD40"/>
    <property type="match status" value="2"/>
</dbReference>